<evidence type="ECO:0000313" key="13">
    <source>
        <dbReference type="Proteomes" id="UP000002745"/>
    </source>
</evidence>
<dbReference type="CDD" id="cd00082">
    <property type="entry name" value="HisKA"/>
    <property type="match status" value="1"/>
</dbReference>
<dbReference type="SUPFAM" id="SSF47226">
    <property type="entry name" value="Histidine-containing phosphotransfer domain, HPT domain"/>
    <property type="match status" value="1"/>
</dbReference>
<evidence type="ECO:0000256" key="2">
    <source>
        <dbReference type="ARBA" id="ARBA00012438"/>
    </source>
</evidence>
<dbReference type="Gene3D" id="3.30.565.10">
    <property type="entry name" value="Histidine kinase-like ATPase, C-terminal domain"/>
    <property type="match status" value="1"/>
</dbReference>
<dbReference type="Gene3D" id="1.10.287.130">
    <property type="match status" value="1"/>
</dbReference>
<dbReference type="InterPro" id="IPR003661">
    <property type="entry name" value="HisK_dim/P_dom"/>
</dbReference>
<evidence type="ECO:0000256" key="5">
    <source>
        <dbReference type="PROSITE-ProRule" id="PRU00110"/>
    </source>
</evidence>
<dbReference type="STRING" id="582402.Hbal_2647"/>
<dbReference type="SMART" id="SM00388">
    <property type="entry name" value="HisKA"/>
    <property type="match status" value="1"/>
</dbReference>
<dbReference type="RefSeq" id="WP_015828472.1">
    <property type="nucleotide sequence ID" value="NC_012982.1"/>
</dbReference>
<dbReference type="InterPro" id="IPR036641">
    <property type="entry name" value="HPT_dom_sf"/>
</dbReference>
<dbReference type="CDD" id="cd00156">
    <property type="entry name" value="REC"/>
    <property type="match status" value="1"/>
</dbReference>
<dbReference type="eggNOG" id="COG2205">
    <property type="taxonomic scope" value="Bacteria"/>
</dbReference>
<name>C6XPQ7_HIRBI</name>
<protein>
    <recommendedName>
        <fullName evidence="2">histidine kinase</fullName>
        <ecNumber evidence="2">2.7.13.3</ecNumber>
    </recommendedName>
</protein>
<dbReference type="eggNOG" id="COG0784">
    <property type="taxonomic scope" value="Bacteria"/>
</dbReference>
<dbReference type="OrthoDB" id="9774458at2"/>
<dbReference type="SUPFAM" id="SSF52172">
    <property type="entry name" value="CheY-like"/>
    <property type="match status" value="2"/>
</dbReference>
<dbReference type="GO" id="GO:0005524">
    <property type="term" value="F:ATP binding"/>
    <property type="evidence" value="ECO:0007669"/>
    <property type="project" value="UniProtKB-KW"/>
</dbReference>
<dbReference type="InterPro" id="IPR036097">
    <property type="entry name" value="HisK_dim/P_sf"/>
</dbReference>
<feature type="modified residue" description="4-aspartylphosphate" evidence="6">
    <location>
        <position position="764"/>
    </location>
</feature>
<keyword evidence="8" id="KW-1133">Transmembrane helix</keyword>
<evidence type="ECO:0000256" key="4">
    <source>
        <dbReference type="ARBA" id="ARBA00023012"/>
    </source>
</evidence>
<dbReference type="PROSITE" id="PS50109">
    <property type="entry name" value="HIS_KIN"/>
    <property type="match status" value="1"/>
</dbReference>
<dbReference type="GO" id="GO:0000155">
    <property type="term" value="F:phosphorelay sensor kinase activity"/>
    <property type="evidence" value="ECO:0007669"/>
    <property type="project" value="InterPro"/>
</dbReference>
<proteinExistence type="predicted"/>
<dbReference type="eggNOG" id="COG2198">
    <property type="taxonomic scope" value="Bacteria"/>
</dbReference>
<dbReference type="InterPro" id="IPR036890">
    <property type="entry name" value="HATPase_C_sf"/>
</dbReference>
<dbReference type="SUPFAM" id="SSF55874">
    <property type="entry name" value="ATPase domain of HSP90 chaperone/DNA topoisomerase II/histidine kinase"/>
    <property type="match status" value="1"/>
</dbReference>
<feature type="domain" description="Response regulatory" evidence="10">
    <location>
        <begin position="565"/>
        <end position="683"/>
    </location>
</feature>
<dbReference type="SUPFAM" id="SSF47384">
    <property type="entry name" value="Homodimeric domain of signal transducing histidine kinase"/>
    <property type="match status" value="1"/>
</dbReference>
<organism evidence="12 13">
    <name type="scientific">Hirschia baltica (strain ATCC 49814 / DSM 5838 / IFAM 1418)</name>
    <dbReference type="NCBI Taxonomy" id="582402"/>
    <lineage>
        <taxon>Bacteria</taxon>
        <taxon>Pseudomonadati</taxon>
        <taxon>Pseudomonadota</taxon>
        <taxon>Alphaproteobacteria</taxon>
        <taxon>Hyphomonadales</taxon>
        <taxon>Hyphomonadaceae</taxon>
        <taxon>Hirschia</taxon>
    </lineage>
</organism>
<dbReference type="FunFam" id="3.30.565.10:FF:000010">
    <property type="entry name" value="Sensor histidine kinase RcsC"/>
    <property type="match status" value="1"/>
</dbReference>
<keyword evidence="13" id="KW-1185">Reference proteome</keyword>
<dbReference type="PROSITE" id="PS50110">
    <property type="entry name" value="RESPONSE_REGULATORY"/>
    <property type="match status" value="2"/>
</dbReference>
<evidence type="ECO:0000259" key="10">
    <source>
        <dbReference type="PROSITE" id="PS50110"/>
    </source>
</evidence>
<evidence type="ECO:0000256" key="8">
    <source>
        <dbReference type="SAM" id="Phobius"/>
    </source>
</evidence>
<dbReference type="Pfam" id="PF02518">
    <property type="entry name" value="HATPase_c"/>
    <property type="match status" value="1"/>
</dbReference>
<dbReference type="eggNOG" id="COG0745">
    <property type="taxonomic scope" value="Bacteria"/>
</dbReference>
<evidence type="ECO:0000256" key="3">
    <source>
        <dbReference type="ARBA" id="ARBA00022553"/>
    </source>
</evidence>
<dbReference type="CDD" id="cd17546">
    <property type="entry name" value="REC_hyHK_CKI1_RcsC-like"/>
    <property type="match status" value="1"/>
</dbReference>
<evidence type="ECO:0000313" key="12">
    <source>
        <dbReference type="EMBL" id="ACT60322.1"/>
    </source>
</evidence>
<dbReference type="SMART" id="SM00387">
    <property type="entry name" value="HATPase_c"/>
    <property type="match status" value="1"/>
</dbReference>
<dbReference type="EC" id="2.7.13.3" evidence="2"/>
<dbReference type="AlphaFoldDB" id="C6XPQ7"/>
<dbReference type="GO" id="GO:0005886">
    <property type="term" value="C:plasma membrane"/>
    <property type="evidence" value="ECO:0007669"/>
    <property type="project" value="UniProtKB-SubCell"/>
</dbReference>
<feature type="domain" description="Histidine kinase" evidence="9">
    <location>
        <begin position="323"/>
        <end position="547"/>
    </location>
</feature>
<feature type="domain" description="HPt" evidence="11">
    <location>
        <begin position="892"/>
        <end position="994"/>
    </location>
</feature>
<sequence>MSVDFSKTKTLIFILVAAFIMWGVREFAREEHMNSLESQFDQITKLEILLKDSRTRRHAEIAEYIGRYMTSSEFVSQDEFREFNAELVETNTQTRSLSWVSKGEDGSFTVDNVYPLKRGLDYGQIIDVDDYLYPLVLTAFKTGRLQFGIDKLQNMGLDHSLDSTTTRNELNMAFIVPMAIDSAVEGVSIHIVNLPEGVRVAQKEIGGDHADYIVVTADNVPAPNISPPGILGALLERQLEPVITPVYSGAEDSEYTFNFRFSPSAYFYEAHRSGITRLFIVLVLVIGGMFIYLLKMRRVLHDQVKARKLALSSNQIKSDFLATMSHEIRTPMNGVLGMAELILSAKPSKKIESYAETILSSGNSLQRIIDDILDFSKIEAGRMELERVDCNVVELIDETGQLFAMRAQDKGVEISIFSDPDMPSNVFLDPVRFRQVLDNFVSNAIKFTNTGSIQVKVFEIPDESLDEDGIRFRVEVVDTGIGISEEAQSRIFEKFSQADTSTTRKFGGTGLGLSICQSIIELANGKIGVDSVEGEGSTFWFEVITQRSQVKPSADLDLKRLGLKRVLIVDDSDVSLEILRAQMEASGVSVDCVSVGSEAIQSVKLARANGSEFDMVLIDYVMPSMNGETLAVQLSQITDACLILVSAAGRNGVDDSFACGVFSAAIEKPIRMSSFRQNVAEIWSKFKFGDVIPPELAEYQNETVKPDDIDIAGMRVLIAEDNFINQIFIQEIMNEFECDFVLTSNGQEAVDMALKKPFDIVLMDCLMPVMDGFEASRKIVDYQLSGEISKDLPIVALTANALKGDRERCLDAGMADYMTKPVRKEELKQKMFNLFKKSKSDESSETQETTPQEHAPVHTLQTVEKLVPIMPAGMSRSDFIDEVAVEEARSLLKDKFDTMVPLFIQNSKEMLEQIRLALKNNRIEEIVRPSHSLKSSAKQMGATALSSIAKKLEAQAKEVSDQDSQIGYSNQEFTKMLTELESFLGVSGMLLLDGKAEISGNSVQKQAI</sequence>
<dbReference type="InterPro" id="IPR005467">
    <property type="entry name" value="His_kinase_dom"/>
</dbReference>
<dbReference type="Gene3D" id="3.40.50.2300">
    <property type="match status" value="2"/>
</dbReference>
<dbReference type="InterPro" id="IPR004358">
    <property type="entry name" value="Sig_transdc_His_kin-like_C"/>
</dbReference>
<dbReference type="InterPro" id="IPR008207">
    <property type="entry name" value="Sig_transdc_His_kin_Hpt_dom"/>
</dbReference>
<evidence type="ECO:0000259" key="11">
    <source>
        <dbReference type="PROSITE" id="PS50894"/>
    </source>
</evidence>
<dbReference type="CDD" id="cd16922">
    <property type="entry name" value="HATPase_EvgS-ArcB-TorS-like"/>
    <property type="match status" value="1"/>
</dbReference>
<feature type="modified residue" description="Phosphohistidine" evidence="5">
    <location>
        <position position="931"/>
    </location>
</feature>
<feature type="modified residue" description="4-aspartylphosphate" evidence="6">
    <location>
        <position position="619"/>
    </location>
</feature>
<dbReference type="PANTHER" id="PTHR45339">
    <property type="entry name" value="HYBRID SIGNAL TRANSDUCTION HISTIDINE KINASE J"/>
    <property type="match status" value="1"/>
</dbReference>
<dbReference type="Gene3D" id="1.20.120.160">
    <property type="entry name" value="HPT domain"/>
    <property type="match status" value="1"/>
</dbReference>
<dbReference type="Pfam" id="PF00512">
    <property type="entry name" value="HisKA"/>
    <property type="match status" value="1"/>
</dbReference>
<dbReference type="SMART" id="SM00448">
    <property type="entry name" value="REC"/>
    <property type="match status" value="2"/>
</dbReference>
<dbReference type="Pfam" id="PF01627">
    <property type="entry name" value="Hpt"/>
    <property type="match status" value="1"/>
</dbReference>
<dbReference type="KEGG" id="hba:Hbal_2647"/>
<dbReference type="InterPro" id="IPR011006">
    <property type="entry name" value="CheY-like_superfamily"/>
</dbReference>
<evidence type="ECO:0000259" key="9">
    <source>
        <dbReference type="PROSITE" id="PS50109"/>
    </source>
</evidence>
<keyword evidence="8" id="KW-0812">Transmembrane</keyword>
<dbReference type="PANTHER" id="PTHR45339:SF5">
    <property type="entry name" value="HISTIDINE KINASE"/>
    <property type="match status" value="1"/>
</dbReference>
<gene>
    <name evidence="12" type="ordered locus">Hbal_2647</name>
</gene>
<keyword evidence="12" id="KW-0418">Kinase</keyword>
<dbReference type="HOGENOM" id="CLU_298234_0_0_5"/>
<comment type="catalytic activity">
    <reaction evidence="1">
        <text>ATP + protein L-histidine = ADP + protein N-phospho-L-histidine.</text>
        <dbReference type="EC" id="2.7.13.3"/>
    </reaction>
</comment>
<keyword evidence="3 6" id="KW-0597">Phosphoprotein</keyword>
<evidence type="ECO:0000256" key="1">
    <source>
        <dbReference type="ARBA" id="ARBA00000085"/>
    </source>
</evidence>
<dbReference type="InterPro" id="IPR001789">
    <property type="entry name" value="Sig_transdc_resp-reg_receiver"/>
</dbReference>
<dbReference type="EMBL" id="CP001678">
    <property type="protein sequence ID" value="ACT60322.1"/>
    <property type="molecule type" value="Genomic_DNA"/>
</dbReference>
<feature type="transmembrane region" description="Helical" evidence="8">
    <location>
        <begin position="274"/>
        <end position="294"/>
    </location>
</feature>
<dbReference type="Pfam" id="PF00072">
    <property type="entry name" value="Response_reg"/>
    <property type="match status" value="2"/>
</dbReference>
<feature type="domain" description="Response regulatory" evidence="10">
    <location>
        <begin position="715"/>
        <end position="835"/>
    </location>
</feature>
<dbReference type="PRINTS" id="PR00344">
    <property type="entry name" value="BCTRLSENSOR"/>
</dbReference>
<evidence type="ECO:0000256" key="6">
    <source>
        <dbReference type="PROSITE-ProRule" id="PRU00169"/>
    </source>
</evidence>
<dbReference type="PROSITE" id="PS50894">
    <property type="entry name" value="HPT"/>
    <property type="match status" value="1"/>
</dbReference>
<dbReference type="Proteomes" id="UP000002745">
    <property type="component" value="Chromosome"/>
</dbReference>
<keyword evidence="8" id="KW-0472">Membrane</keyword>
<dbReference type="InterPro" id="IPR003594">
    <property type="entry name" value="HATPase_dom"/>
</dbReference>
<reference evidence="13" key="1">
    <citation type="journal article" date="2011" name="J. Bacteriol.">
        <title>Genome sequences of eight morphologically diverse alphaproteobacteria.</title>
        <authorList>
            <consortium name="US DOE Joint Genome Institute"/>
            <person name="Brown P.J."/>
            <person name="Kysela D.T."/>
            <person name="Buechlein A."/>
            <person name="Hemmerich C."/>
            <person name="Brun Y.V."/>
        </authorList>
    </citation>
    <scope>NUCLEOTIDE SEQUENCE [LARGE SCALE GENOMIC DNA]</scope>
    <source>
        <strain evidence="13">ATCC 49814 / DSM 5838 / IFAM 1418</strain>
    </source>
</reference>
<evidence type="ECO:0000256" key="7">
    <source>
        <dbReference type="SAM" id="MobiDB-lite"/>
    </source>
</evidence>
<keyword evidence="4" id="KW-0902">Two-component regulatory system</keyword>
<keyword evidence="12" id="KW-0808">Transferase</keyword>
<feature type="region of interest" description="Disordered" evidence="7">
    <location>
        <begin position="838"/>
        <end position="859"/>
    </location>
</feature>
<accession>C6XPQ7</accession>